<dbReference type="KEGG" id="bsei:KMZ68_18940"/>
<dbReference type="AlphaFoldDB" id="A0A975NKV5"/>
<accession>A0A975NKV5</accession>
<dbReference type="GO" id="GO:0004066">
    <property type="term" value="F:asparagine synthase (glutamine-hydrolyzing) activity"/>
    <property type="evidence" value="ECO:0007669"/>
    <property type="project" value="InterPro"/>
</dbReference>
<proteinExistence type="predicted"/>
<evidence type="ECO:0000313" key="3">
    <source>
        <dbReference type="Proteomes" id="UP000680805"/>
    </source>
</evidence>
<dbReference type="CDD" id="cd01996">
    <property type="entry name" value="AANH_WbpG-like"/>
    <property type="match status" value="1"/>
</dbReference>
<dbReference type="InterPro" id="IPR001962">
    <property type="entry name" value="Asn_synthase"/>
</dbReference>
<sequence length="382" mass="44429">MNVSSKRAYQICTSCIMDTSDSNITFDSRGWCDYCNNYHRNILPNWHPDARGEREMLAVAETIRNQGRDRDHDCIIGVSGGVDSSYVALLAKEKLGLRPLIFHVDAGWNSQQSVNNIEKMVDGLHLDLHTEVIDWQEMKDLQLAFFKAQVPHLDTPQDHAFFAGLYNFAASHGFKYVITGANYSTECVREPLEWHYHATDLRQLKDIHARFGTRPLKTFPLTDIFTHKLYYRFVKGMRIVKPLNNFPYIKEDAMQELADRFGWQKYAHKHYESRFTRFYEGYWLPVKFGYDKRRAHFSSLILTGQLSRDEALRRIAQPAYDEETMAHEFEYVATKLDLTVGELRALMNGPNKSYRDYKSSMPLIDLGTKVLRALGVQKMMVR</sequence>
<dbReference type="Proteomes" id="UP000680805">
    <property type="component" value="Chromosome"/>
</dbReference>
<organism evidence="2 3">
    <name type="scientific">Bradyrhizobium sediminis</name>
    <dbReference type="NCBI Taxonomy" id="2840469"/>
    <lineage>
        <taxon>Bacteria</taxon>
        <taxon>Pseudomonadati</taxon>
        <taxon>Pseudomonadota</taxon>
        <taxon>Alphaproteobacteria</taxon>
        <taxon>Hyphomicrobiales</taxon>
        <taxon>Nitrobacteraceae</taxon>
        <taxon>Bradyrhizobium</taxon>
    </lineage>
</organism>
<dbReference type="NCBIfam" id="TIGR03573">
    <property type="entry name" value="WbuX"/>
    <property type="match status" value="1"/>
</dbReference>
<protein>
    <submittedName>
        <fullName evidence="2">N-acetyl sugar amidotransferase</fullName>
    </submittedName>
</protein>
<dbReference type="SUPFAM" id="SSF52402">
    <property type="entry name" value="Adenine nucleotide alpha hydrolases-like"/>
    <property type="match status" value="1"/>
</dbReference>
<evidence type="ECO:0000313" key="2">
    <source>
        <dbReference type="EMBL" id="QWG17043.1"/>
    </source>
</evidence>
<dbReference type="Pfam" id="PF00733">
    <property type="entry name" value="Asn_synthase"/>
    <property type="match status" value="1"/>
</dbReference>
<dbReference type="InterPro" id="IPR014729">
    <property type="entry name" value="Rossmann-like_a/b/a_fold"/>
</dbReference>
<dbReference type="RefSeq" id="WP_215612700.1">
    <property type="nucleotide sequence ID" value="NZ_CP076135.1"/>
</dbReference>
<dbReference type="InterPro" id="IPR020022">
    <property type="entry name" value="N-acetyl_sugar_amidoTrfase"/>
</dbReference>
<gene>
    <name evidence="2" type="ORF">KMZ68_18940</name>
</gene>
<dbReference type="Gene3D" id="3.40.50.620">
    <property type="entry name" value="HUPs"/>
    <property type="match status" value="1"/>
</dbReference>
<dbReference type="EMBL" id="CP076135">
    <property type="protein sequence ID" value="QWG17043.1"/>
    <property type="molecule type" value="Genomic_DNA"/>
</dbReference>
<evidence type="ECO:0000259" key="1">
    <source>
        <dbReference type="Pfam" id="PF00733"/>
    </source>
</evidence>
<dbReference type="GO" id="GO:0006529">
    <property type="term" value="P:asparagine biosynthetic process"/>
    <property type="evidence" value="ECO:0007669"/>
    <property type="project" value="InterPro"/>
</dbReference>
<feature type="domain" description="Asparagine synthetase" evidence="1">
    <location>
        <begin position="77"/>
        <end position="180"/>
    </location>
</feature>
<reference evidence="2" key="1">
    <citation type="submission" date="2021-06" db="EMBL/GenBank/DDBJ databases">
        <title>Bradyrhizobium sp. S2-11-2 Genome sequencing.</title>
        <authorList>
            <person name="Jin L."/>
        </authorList>
    </citation>
    <scope>NUCLEOTIDE SEQUENCE</scope>
    <source>
        <strain evidence="2">S2-11-2</strain>
    </source>
</reference>
<name>A0A975NKV5_9BRAD</name>